<organism evidence="2 3">
    <name type="scientific">Candidatus Kuenenbacteria bacterium RIFCSPHIGHO2_12_FULL_42_14</name>
    <dbReference type="NCBI Taxonomy" id="1798563"/>
    <lineage>
        <taxon>Bacteria</taxon>
        <taxon>Candidatus Kueneniibacteriota</taxon>
    </lineage>
</organism>
<sequence>MMRLNLLGNETKKQIKQKTIALELINGAIFLALAIVIATTAMIAAEKCLAHRLNIIGEKESSAEEIRVENINGKMRQLTQVQDGYVKWSTVLKTVIALVPEGVKLNSLALDKNSGRLRLAGQANDRADYLNLENKLGDSMLVEKVNAPVSNLLHQNDVAFTLEAFLRLAQ</sequence>
<evidence type="ECO:0000256" key="1">
    <source>
        <dbReference type="SAM" id="Phobius"/>
    </source>
</evidence>
<accession>A0A1F6GKV0</accession>
<name>A0A1F6GKV0_9BACT</name>
<keyword evidence="1" id="KW-0812">Transmembrane</keyword>
<comment type="caution">
    <text evidence="2">The sequence shown here is derived from an EMBL/GenBank/DDBJ whole genome shotgun (WGS) entry which is preliminary data.</text>
</comment>
<dbReference type="AlphaFoldDB" id="A0A1F6GKV0"/>
<protein>
    <submittedName>
        <fullName evidence="2">Uncharacterized protein</fullName>
    </submittedName>
</protein>
<dbReference type="EMBL" id="MFMY01000038">
    <property type="protein sequence ID" value="OGG98745.1"/>
    <property type="molecule type" value="Genomic_DNA"/>
</dbReference>
<evidence type="ECO:0000313" key="2">
    <source>
        <dbReference type="EMBL" id="OGG98745.1"/>
    </source>
</evidence>
<gene>
    <name evidence="2" type="ORF">A3E04_00895</name>
</gene>
<dbReference type="Proteomes" id="UP000176968">
    <property type="component" value="Unassembled WGS sequence"/>
</dbReference>
<reference evidence="2 3" key="1">
    <citation type="journal article" date="2016" name="Nat. Commun.">
        <title>Thousands of microbial genomes shed light on interconnected biogeochemical processes in an aquifer system.</title>
        <authorList>
            <person name="Anantharaman K."/>
            <person name="Brown C.T."/>
            <person name="Hug L.A."/>
            <person name="Sharon I."/>
            <person name="Castelle C.J."/>
            <person name="Probst A.J."/>
            <person name="Thomas B.C."/>
            <person name="Singh A."/>
            <person name="Wilkins M.J."/>
            <person name="Karaoz U."/>
            <person name="Brodie E.L."/>
            <person name="Williams K.H."/>
            <person name="Hubbard S.S."/>
            <person name="Banfield J.F."/>
        </authorList>
    </citation>
    <scope>NUCLEOTIDE SEQUENCE [LARGE SCALE GENOMIC DNA]</scope>
</reference>
<evidence type="ECO:0000313" key="3">
    <source>
        <dbReference type="Proteomes" id="UP000176968"/>
    </source>
</evidence>
<keyword evidence="1" id="KW-0472">Membrane</keyword>
<keyword evidence="1" id="KW-1133">Transmembrane helix</keyword>
<proteinExistence type="predicted"/>
<feature type="transmembrane region" description="Helical" evidence="1">
    <location>
        <begin position="20"/>
        <end position="45"/>
    </location>
</feature>